<sequence length="247" mass="27521">MKLGFSTLALFMKSLEDMEKIAKENNFEMIELLSEGPYAPGYLLENSHLLEPLKNTSLEICIHAPNVDLNVASINRGIKEESKRQLFETIDLAAEISATAITLHPGHIGRIEKRIKDMATEIAIESVGELVDYGKEKNVIVSVENMPNRAKFLGTTPEDIERISEGSGSNITIDTGHANTTEYCSEFFDLKNISYFHLNDNDGIKDQHVSLGEGTLDLELLKKVNKGILELNTFEKVLKSQKVISNI</sequence>
<dbReference type="GO" id="GO:0008270">
    <property type="term" value="F:zinc ion binding"/>
    <property type="evidence" value="ECO:0007669"/>
    <property type="project" value="InterPro"/>
</dbReference>
<gene>
    <name evidence="2" type="primary">nfo_3</name>
    <name evidence="2" type="ORF">MBBWO_15700</name>
</gene>
<dbReference type="GO" id="GO:0008081">
    <property type="term" value="F:phosphoric diester hydrolase activity"/>
    <property type="evidence" value="ECO:0007669"/>
    <property type="project" value="TreeGrafter"/>
</dbReference>
<evidence type="ECO:0000313" key="3">
    <source>
        <dbReference type="Proteomes" id="UP000245577"/>
    </source>
</evidence>
<proteinExistence type="predicted"/>
<keyword evidence="2" id="KW-0378">Hydrolase</keyword>
<dbReference type="Proteomes" id="UP000245577">
    <property type="component" value="Unassembled WGS sequence"/>
</dbReference>
<keyword evidence="3" id="KW-1185">Reference proteome</keyword>
<dbReference type="PANTHER" id="PTHR21445:SF0">
    <property type="entry name" value="APURINIC-APYRIMIDINIC ENDONUCLEASE"/>
    <property type="match status" value="1"/>
</dbReference>
<protein>
    <submittedName>
        <fullName evidence="2">Endonuclease 4</fullName>
        <ecNumber evidence="2">3.1.21.2</ecNumber>
    </submittedName>
</protein>
<organism evidence="2 3">
    <name type="scientific">Methanobrevibacter woesei</name>
    <dbReference type="NCBI Taxonomy" id="190976"/>
    <lineage>
        <taxon>Archaea</taxon>
        <taxon>Methanobacteriati</taxon>
        <taxon>Methanobacteriota</taxon>
        <taxon>Methanomada group</taxon>
        <taxon>Methanobacteria</taxon>
        <taxon>Methanobacteriales</taxon>
        <taxon>Methanobacteriaceae</taxon>
        <taxon>Methanobrevibacter</taxon>
    </lineage>
</organism>
<keyword evidence="2" id="KW-0540">Nuclease</keyword>
<dbReference type="PANTHER" id="PTHR21445">
    <property type="entry name" value="ENDONUCLEASE IV ENDODEOXYRIBONUCLEASE IV"/>
    <property type="match status" value="1"/>
</dbReference>
<accession>A0A2U1S5P6</accession>
<dbReference type="InterPro" id="IPR013022">
    <property type="entry name" value="Xyl_isomerase-like_TIM-brl"/>
</dbReference>
<dbReference type="OrthoDB" id="59344at2157"/>
<evidence type="ECO:0000259" key="1">
    <source>
        <dbReference type="Pfam" id="PF01261"/>
    </source>
</evidence>
<comment type="caution">
    <text evidence="2">The sequence shown here is derived from an EMBL/GenBank/DDBJ whole genome shotgun (WGS) entry which is preliminary data.</text>
</comment>
<keyword evidence="2" id="KW-0255">Endonuclease</keyword>
<dbReference type="GO" id="GO:0003906">
    <property type="term" value="F:DNA-(apurinic or apyrimidinic site) endonuclease activity"/>
    <property type="evidence" value="ECO:0007669"/>
    <property type="project" value="TreeGrafter"/>
</dbReference>
<dbReference type="Gene3D" id="3.20.20.150">
    <property type="entry name" value="Divalent-metal-dependent TIM barrel enzymes"/>
    <property type="match status" value="1"/>
</dbReference>
<dbReference type="GO" id="GO:0003677">
    <property type="term" value="F:DNA binding"/>
    <property type="evidence" value="ECO:0007669"/>
    <property type="project" value="InterPro"/>
</dbReference>
<dbReference type="AlphaFoldDB" id="A0A2U1S5P6"/>
<name>A0A2U1S5P6_9EURY</name>
<dbReference type="Pfam" id="PF01261">
    <property type="entry name" value="AP_endonuc_2"/>
    <property type="match status" value="1"/>
</dbReference>
<dbReference type="GO" id="GO:0006284">
    <property type="term" value="P:base-excision repair"/>
    <property type="evidence" value="ECO:0007669"/>
    <property type="project" value="TreeGrafter"/>
</dbReference>
<evidence type="ECO:0000313" key="2">
    <source>
        <dbReference type="EMBL" id="PWB84804.1"/>
    </source>
</evidence>
<dbReference type="GO" id="GO:0008833">
    <property type="term" value="F:deoxyribonuclease IV (phage-T4-induced) activity"/>
    <property type="evidence" value="ECO:0007669"/>
    <property type="project" value="UniProtKB-EC"/>
</dbReference>
<dbReference type="InterPro" id="IPR001719">
    <property type="entry name" value="AP_endonuc_2"/>
</dbReference>
<dbReference type="InterPro" id="IPR036237">
    <property type="entry name" value="Xyl_isomerase-like_sf"/>
</dbReference>
<dbReference type="SUPFAM" id="SSF51658">
    <property type="entry name" value="Xylose isomerase-like"/>
    <property type="match status" value="1"/>
</dbReference>
<reference evidence="2 3" key="1">
    <citation type="submission" date="2017-03" db="EMBL/GenBank/DDBJ databases">
        <title>Genome sequence of Methanobrevibacter wosei.</title>
        <authorList>
            <person name="Poehlein A."/>
            <person name="Seedorf H."/>
            <person name="Daniel R."/>
        </authorList>
    </citation>
    <scope>NUCLEOTIDE SEQUENCE [LARGE SCALE GENOMIC DNA]</scope>
    <source>
        <strain evidence="2 3">DSM 11979</strain>
    </source>
</reference>
<dbReference type="EMBL" id="MZGU01000007">
    <property type="protein sequence ID" value="PWB84804.1"/>
    <property type="molecule type" value="Genomic_DNA"/>
</dbReference>
<dbReference type="EC" id="3.1.21.2" evidence="2"/>
<feature type="domain" description="Xylose isomerase-like TIM barrel" evidence="1">
    <location>
        <begin position="21"/>
        <end position="226"/>
    </location>
</feature>